<gene>
    <name evidence="4" type="ORF">OD355_07435</name>
</gene>
<keyword evidence="5" id="KW-1185">Reference proteome</keyword>
<evidence type="ECO:0000256" key="2">
    <source>
        <dbReference type="ARBA" id="ARBA00023002"/>
    </source>
</evidence>
<dbReference type="Pfam" id="PF00106">
    <property type="entry name" value="adh_short"/>
    <property type="match status" value="1"/>
</dbReference>
<organism evidence="4 5">
    <name type="scientific">Haoranjiania flava</name>
    <dbReference type="NCBI Taxonomy" id="1856322"/>
    <lineage>
        <taxon>Bacteria</taxon>
        <taxon>Pseudomonadati</taxon>
        <taxon>Bacteroidota</taxon>
        <taxon>Chitinophagia</taxon>
        <taxon>Chitinophagales</taxon>
        <taxon>Chitinophagaceae</taxon>
        <taxon>Haoranjiania</taxon>
    </lineage>
</organism>
<dbReference type="SUPFAM" id="SSF51735">
    <property type="entry name" value="NAD(P)-binding Rossmann-fold domains"/>
    <property type="match status" value="1"/>
</dbReference>
<dbReference type="InterPro" id="IPR002347">
    <property type="entry name" value="SDR_fam"/>
</dbReference>
<dbReference type="PANTHER" id="PTHR43976">
    <property type="entry name" value="SHORT CHAIN DEHYDROGENASE"/>
    <property type="match status" value="1"/>
</dbReference>
<dbReference type="PRINTS" id="PR00080">
    <property type="entry name" value="SDRFAMILY"/>
</dbReference>
<name>A0AAE3ILH1_9BACT</name>
<dbReference type="InterPro" id="IPR036291">
    <property type="entry name" value="NAD(P)-bd_dom_sf"/>
</dbReference>
<dbReference type="RefSeq" id="WP_263037831.1">
    <property type="nucleotide sequence ID" value="NZ_JAOTPL010000008.1"/>
</dbReference>
<evidence type="ECO:0000256" key="3">
    <source>
        <dbReference type="RuleBase" id="RU000363"/>
    </source>
</evidence>
<dbReference type="CDD" id="cd05374">
    <property type="entry name" value="17beta-HSD-like_SDR_c"/>
    <property type="match status" value="1"/>
</dbReference>
<dbReference type="AlphaFoldDB" id="A0AAE3ILH1"/>
<evidence type="ECO:0000313" key="4">
    <source>
        <dbReference type="EMBL" id="MCU7694345.1"/>
    </source>
</evidence>
<keyword evidence="2" id="KW-0560">Oxidoreductase</keyword>
<evidence type="ECO:0000256" key="1">
    <source>
        <dbReference type="ARBA" id="ARBA00006484"/>
    </source>
</evidence>
<dbReference type="Gene3D" id="3.40.50.720">
    <property type="entry name" value="NAD(P)-binding Rossmann-like Domain"/>
    <property type="match status" value="1"/>
</dbReference>
<dbReference type="GO" id="GO:0016491">
    <property type="term" value="F:oxidoreductase activity"/>
    <property type="evidence" value="ECO:0007669"/>
    <property type="project" value="UniProtKB-KW"/>
</dbReference>
<accession>A0AAE3ILH1</accession>
<dbReference type="Proteomes" id="UP001209317">
    <property type="component" value="Unassembled WGS sequence"/>
</dbReference>
<comment type="caution">
    <text evidence="4">The sequence shown here is derived from an EMBL/GenBank/DDBJ whole genome shotgun (WGS) entry which is preliminary data.</text>
</comment>
<dbReference type="PANTHER" id="PTHR43976:SF16">
    <property type="entry name" value="SHORT-CHAIN DEHYDROGENASE_REDUCTASE FAMILY PROTEIN"/>
    <property type="match status" value="1"/>
</dbReference>
<dbReference type="PRINTS" id="PR00081">
    <property type="entry name" value="GDHRDH"/>
</dbReference>
<comment type="similarity">
    <text evidence="1 3">Belongs to the short-chain dehydrogenases/reductases (SDR) family.</text>
</comment>
<proteinExistence type="inferred from homology"/>
<sequence>MNRKTIFITGCSSGFGQMIAQHFQQHGWNVAATMRTPEKDTLLHTLPNVKLYRLDVTIPETVDAAVIQAITDFCKIDVLVNNAGYGALGIFEKAKEEDMRRQMETNVLGLMRVTKALLPHFRANRSGTIINIGSVAGELAFPYFALYNASKYAVNGFSKALYYELKMQGIAVKLVLPGMMKTDFFGRSMTVFEDNAVKGYEKFEETTRHNIMHMAERGEDPALVVRTVFKAATTDTFRLMYPVGWQARLLLILKYILPHPLLRRIMETAITRRKI</sequence>
<dbReference type="EMBL" id="JAOTPL010000008">
    <property type="protein sequence ID" value="MCU7694345.1"/>
    <property type="molecule type" value="Genomic_DNA"/>
</dbReference>
<reference evidence="4" key="1">
    <citation type="submission" date="2022-10" db="EMBL/GenBank/DDBJ databases">
        <authorList>
            <person name="Kim H.S."/>
            <person name="Kim J.-S."/>
            <person name="Suh M.K."/>
            <person name="Eom M.K."/>
            <person name="Lee J.-S."/>
        </authorList>
    </citation>
    <scope>NUCLEOTIDE SEQUENCE</scope>
    <source>
        <strain evidence="4">LIP-5</strain>
    </source>
</reference>
<evidence type="ECO:0000313" key="5">
    <source>
        <dbReference type="Proteomes" id="UP001209317"/>
    </source>
</evidence>
<protein>
    <submittedName>
        <fullName evidence="4">SDR family oxidoreductase</fullName>
    </submittedName>
</protein>
<dbReference type="InterPro" id="IPR051911">
    <property type="entry name" value="SDR_oxidoreductase"/>
</dbReference>